<organism evidence="1 2">
    <name type="scientific">Steinernema carpocapsae</name>
    <name type="common">Entomopathogenic nematode</name>
    <dbReference type="NCBI Taxonomy" id="34508"/>
    <lineage>
        <taxon>Eukaryota</taxon>
        <taxon>Metazoa</taxon>
        <taxon>Ecdysozoa</taxon>
        <taxon>Nematoda</taxon>
        <taxon>Chromadorea</taxon>
        <taxon>Rhabditida</taxon>
        <taxon>Tylenchina</taxon>
        <taxon>Panagrolaimomorpha</taxon>
        <taxon>Strongyloidoidea</taxon>
        <taxon>Steinernematidae</taxon>
        <taxon>Steinernema</taxon>
    </lineage>
</organism>
<keyword evidence="2" id="KW-1185">Reference proteome</keyword>
<sequence>MLSCLENLLCQNVLKEINCFLIQVKQNVIVRSPWLTMLQDLKLFERFWQCVDPFCKRSILILDKCIQARESRAPAAYS</sequence>
<reference evidence="1 2" key="1">
    <citation type="journal article" date="2015" name="Genome Biol.">
        <title>Comparative genomics of Steinernema reveals deeply conserved gene regulatory networks.</title>
        <authorList>
            <person name="Dillman A.R."/>
            <person name="Macchietto M."/>
            <person name="Porter C.F."/>
            <person name="Rogers A."/>
            <person name="Williams B."/>
            <person name="Antoshechkin I."/>
            <person name="Lee M.M."/>
            <person name="Goodwin Z."/>
            <person name="Lu X."/>
            <person name="Lewis E.E."/>
            <person name="Goodrich-Blair H."/>
            <person name="Stock S.P."/>
            <person name="Adams B.J."/>
            <person name="Sternberg P.W."/>
            <person name="Mortazavi A."/>
        </authorList>
    </citation>
    <scope>NUCLEOTIDE SEQUENCE [LARGE SCALE GENOMIC DNA]</scope>
    <source>
        <strain evidence="1 2">ALL</strain>
    </source>
</reference>
<proteinExistence type="predicted"/>
<name>A0A4U5MKZ0_STECR</name>
<evidence type="ECO:0000313" key="2">
    <source>
        <dbReference type="Proteomes" id="UP000298663"/>
    </source>
</evidence>
<reference evidence="1 2" key="2">
    <citation type="journal article" date="2019" name="G3 (Bethesda)">
        <title>Hybrid Assembly of the Genome of the Entomopathogenic Nematode Steinernema carpocapsae Identifies the X-Chromosome.</title>
        <authorList>
            <person name="Serra L."/>
            <person name="Macchietto M."/>
            <person name="Macias-Munoz A."/>
            <person name="McGill C.J."/>
            <person name="Rodriguez I.M."/>
            <person name="Rodriguez B."/>
            <person name="Murad R."/>
            <person name="Mortazavi A."/>
        </authorList>
    </citation>
    <scope>NUCLEOTIDE SEQUENCE [LARGE SCALE GENOMIC DNA]</scope>
    <source>
        <strain evidence="1 2">ALL</strain>
    </source>
</reference>
<evidence type="ECO:0000313" key="1">
    <source>
        <dbReference type="EMBL" id="TKR70108.1"/>
    </source>
</evidence>
<dbReference type="AlphaFoldDB" id="A0A4U5MKZ0"/>
<protein>
    <submittedName>
        <fullName evidence="1">Uncharacterized protein</fullName>
    </submittedName>
</protein>
<accession>A0A4U5MKZ0</accession>
<gene>
    <name evidence="1" type="ORF">L596_022172</name>
</gene>
<dbReference type="Proteomes" id="UP000298663">
    <property type="component" value="Unassembled WGS sequence"/>
</dbReference>
<comment type="caution">
    <text evidence="1">The sequence shown here is derived from an EMBL/GenBank/DDBJ whole genome shotgun (WGS) entry which is preliminary data.</text>
</comment>
<dbReference type="EMBL" id="AZBU02000007">
    <property type="protein sequence ID" value="TKR70108.1"/>
    <property type="molecule type" value="Genomic_DNA"/>
</dbReference>